<protein>
    <recommendedName>
        <fullName evidence="16">DNA helicase RecQ</fullName>
        <ecNumber evidence="16">5.6.2.4</ecNumber>
    </recommendedName>
</protein>
<dbReference type="SMART" id="SM00341">
    <property type="entry name" value="HRDC"/>
    <property type="match status" value="1"/>
</dbReference>
<evidence type="ECO:0000259" key="17">
    <source>
        <dbReference type="PROSITE" id="PS50967"/>
    </source>
</evidence>
<dbReference type="CDD" id="cd18794">
    <property type="entry name" value="SF2_C_RecQ"/>
    <property type="match status" value="1"/>
</dbReference>
<evidence type="ECO:0000313" key="20">
    <source>
        <dbReference type="EMBL" id="QNO15073.1"/>
    </source>
</evidence>
<dbReference type="PROSITE" id="PS50967">
    <property type="entry name" value="HRDC"/>
    <property type="match status" value="1"/>
</dbReference>
<evidence type="ECO:0000256" key="12">
    <source>
        <dbReference type="ARBA" id="ARBA00023172"/>
    </source>
</evidence>
<dbReference type="PANTHER" id="PTHR13710:SF105">
    <property type="entry name" value="ATP-DEPENDENT DNA HELICASE Q1"/>
    <property type="match status" value="1"/>
</dbReference>
<keyword evidence="21" id="KW-1185">Reference proteome</keyword>
<dbReference type="SMART" id="SM00956">
    <property type="entry name" value="RQC"/>
    <property type="match status" value="1"/>
</dbReference>
<keyword evidence="12" id="KW-0233">DNA recombination</keyword>
<proteinExistence type="inferred from homology"/>
<dbReference type="GO" id="GO:0030894">
    <property type="term" value="C:replisome"/>
    <property type="evidence" value="ECO:0007669"/>
    <property type="project" value="TreeGrafter"/>
</dbReference>
<dbReference type="Gene3D" id="1.10.10.1390">
    <property type="entry name" value="ATP-dependent DNA helicase RecQ"/>
    <property type="match status" value="1"/>
</dbReference>
<evidence type="ECO:0000256" key="13">
    <source>
        <dbReference type="ARBA" id="ARBA00023204"/>
    </source>
</evidence>
<dbReference type="GO" id="GO:0043138">
    <property type="term" value="F:3'-5' DNA helicase activity"/>
    <property type="evidence" value="ECO:0007669"/>
    <property type="project" value="UniProtKB-EC"/>
</dbReference>
<dbReference type="SMART" id="SM00487">
    <property type="entry name" value="DEXDc"/>
    <property type="match status" value="1"/>
</dbReference>
<dbReference type="GO" id="GO:0006310">
    <property type="term" value="P:DNA recombination"/>
    <property type="evidence" value="ECO:0007669"/>
    <property type="project" value="UniProtKB-UniRule"/>
</dbReference>
<dbReference type="KEGG" id="acae:HYG86_10010"/>
<dbReference type="SUPFAM" id="SSF52540">
    <property type="entry name" value="P-loop containing nucleoside triphosphate hydrolases"/>
    <property type="match status" value="1"/>
</dbReference>
<dbReference type="PROSITE" id="PS51192">
    <property type="entry name" value="HELICASE_ATP_BIND_1"/>
    <property type="match status" value="1"/>
</dbReference>
<dbReference type="Gene3D" id="1.10.10.10">
    <property type="entry name" value="Winged helix-like DNA-binding domain superfamily/Winged helix DNA-binding domain"/>
    <property type="match status" value="1"/>
</dbReference>
<dbReference type="Pfam" id="PF09382">
    <property type="entry name" value="RQC"/>
    <property type="match status" value="1"/>
</dbReference>
<evidence type="ECO:0000256" key="9">
    <source>
        <dbReference type="ARBA" id="ARBA00022833"/>
    </source>
</evidence>
<keyword evidence="14" id="KW-0413">Isomerase</keyword>
<accession>A0A7G9W8R1</accession>
<sequence length="726" mass="82886">MDIFKALKVYFGYDTFKRGQEELINGIVNGRDALGIMPTGGGKSLCYQLPAMVLSGVTVVISPLIALMKDQVDALTEMGIEATFLNSTLDRAEANEREQGIRDNKYKLIYVAPERLSSFDFKELISNIDVSLVAVDEAHCISQWGHDFRPSYMEIPRFINSLNRRPVVAAFTATATIEVIEEIERLIQLRNPLSLSTGFDRPNLLYKVVKPSDKFSYLMNFLQGYGQTEAGVIYCSTRNTVESLVKKLQDKGISAVGYHGGMNAEERQDNQEAFIFNRSRIIVATNAFGMGIDKPDVRFVVHYNMPKNMEAYYQEAGRAGRDGEESQCILMYSPSDIVKQKLIIQNEYLSPDREQLLYKNLQILIDYCHTNDCLRMQILNYFEEDVPNKDCGKCSNCLDESEMIDITVEAQKILSCIYRAKERFGAEAITQILKGSRNKRIIELGLDKISTYNIMSEYNANVIKEIIMTLSAKGYIHITTDKFPVLKLTTNSRKVLQGEEKVYHKKDSVDNAATKDDKKEKAKKVIEQFDQELFNSLKELRATLSEEKQLPPFMIFHDSTLKEMAAAYPQNEEGFLDISGVGVKKYESYGEEFIRVIQAHCRENHIAGDIAKGKNIKEVKIAVESNVDRYEETYKCYEKGLSLVEIAQERNFGVSTILKHLKRCEEIGKTVDWDRFLKDPHKEMQILKVINHVGFEKLKPIKDSLPEDVTYDDIHLVIYKNNFKES</sequence>
<dbReference type="EC" id="5.6.2.4" evidence="16"/>
<evidence type="ECO:0000313" key="21">
    <source>
        <dbReference type="Proteomes" id="UP000516160"/>
    </source>
</evidence>
<feature type="domain" description="Helicase ATP-binding" evidence="18">
    <location>
        <begin position="24"/>
        <end position="193"/>
    </location>
</feature>
<dbReference type="InterPro" id="IPR011545">
    <property type="entry name" value="DEAD/DEAH_box_helicase_dom"/>
</dbReference>
<dbReference type="Pfam" id="PF14493">
    <property type="entry name" value="HTH_40"/>
    <property type="match status" value="1"/>
</dbReference>
<evidence type="ECO:0000256" key="3">
    <source>
        <dbReference type="ARBA" id="ARBA00005446"/>
    </source>
</evidence>
<dbReference type="InterPro" id="IPR010997">
    <property type="entry name" value="HRDC-like_sf"/>
</dbReference>
<evidence type="ECO:0000256" key="6">
    <source>
        <dbReference type="ARBA" id="ARBA00022763"/>
    </source>
</evidence>
<dbReference type="GO" id="GO:0009432">
    <property type="term" value="P:SOS response"/>
    <property type="evidence" value="ECO:0007669"/>
    <property type="project" value="UniProtKB-UniRule"/>
</dbReference>
<keyword evidence="13" id="KW-0234">DNA repair</keyword>
<dbReference type="GO" id="GO:0003677">
    <property type="term" value="F:DNA binding"/>
    <property type="evidence" value="ECO:0007669"/>
    <property type="project" value="UniProtKB-KW"/>
</dbReference>
<dbReference type="NCBIfam" id="TIGR00614">
    <property type="entry name" value="recQ_fam"/>
    <property type="match status" value="1"/>
</dbReference>
<dbReference type="PANTHER" id="PTHR13710">
    <property type="entry name" value="DNA HELICASE RECQ FAMILY MEMBER"/>
    <property type="match status" value="1"/>
</dbReference>
<comment type="similarity">
    <text evidence="3">Belongs to the helicase family. RecQ subfamily.</text>
</comment>
<evidence type="ECO:0000256" key="1">
    <source>
        <dbReference type="ARBA" id="ARBA00001946"/>
    </source>
</evidence>
<keyword evidence="6" id="KW-0227">DNA damage</keyword>
<dbReference type="GO" id="GO:0005524">
    <property type="term" value="F:ATP binding"/>
    <property type="evidence" value="ECO:0007669"/>
    <property type="project" value="UniProtKB-KW"/>
</dbReference>
<feature type="domain" description="Helicase C-terminal" evidence="19">
    <location>
        <begin position="220"/>
        <end position="365"/>
    </location>
</feature>
<evidence type="ECO:0000256" key="16">
    <source>
        <dbReference type="NCBIfam" id="TIGR01389"/>
    </source>
</evidence>
<gene>
    <name evidence="20" type="primary">recQ</name>
    <name evidence="20" type="ORF">HYG86_10010</name>
</gene>
<dbReference type="InterPro" id="IPR036388">
    <property type="entry name" value="WH-like_DNA-bd_sf"/>
</dbReference>
<keyword evidence="10" id="KW-0067">ATP-binding</keyword>
<evidence type="ECO:0000256" key="2">
    <source>
        <dbReference type="ARBA" id="ARBA00001947"/>
    </source>
</evidence>
<dbReference type="InterPro" id="IPR001650">
    <property type="entry name" value="Helicase_C-like"/>
</dbReference>
<dbReference type="SUPFAM" id="SSF46785">
    <property type="entry name" value="Winged helix' DNA-binding domain"/>
    <property type="match status" value="1"/>
</dbReference>
<evidence type="ECO:0000256" key="10">
    <source>
        <dbReference type="ARBA" id="ARBA00022840"/>
    </source>
</evidence>
<evidence type="ECO:0000256" key="8">
    <source>
        <dbReference type="ARBA" id="ARBA00022806"/>
    </source>
</evidence>
<dbReference type="InterPro" id="IPR002121">
    <property type="entry name" value="HRDC_dom"/>
</dbReference>
<dbReference type="InterPro" id="IPR027417">
    <property type="entry name" value="P-loop_NTPase"/>
</dbReference>
<comment type="cofactor">
    <cofactor evidence="1">
        <name>Mg(2+)</name>
        <dbReference type="ChEBI" id="CHEBI:18420"/>
    </cofactor>
</comment>
<dbReference type="InterPro" id="IPR029491">
    <property type="entry name" value="Helicase_HTH"/>
</dbReference>
<dbReference type="InterPro" id="IPR044876">
    <property type="entry name" value="HRDC_dom_sf"/>
</dbReference>
<evidence type="ECO:0000259" key="18">
    <source>
        <dbReference type="PROSITE" id="PS51192"/>
    </source>
</evidence>
<dbReference type="GO" id="GO:0046872">
    <property type="term" value="F:metal ion binding"/>
    <property type="evidence" value="ECO:0007669"/>
    <property type="project" value="UniProtKB-KW"/>
</dbReference>
<keyword evidence="5" id="KW-0547">Nucleotide-binding</keyword>
<dbReference type="InterPro" id="IPR018982">
    <property type="entry name" value="RQC_domain"/>
</dbReference>
<dbReference type="CDD" id="cd17920">
    <property type="entry name" value="DEXHc_RecQ"/>
    <property type="match status" value="1"/>
</dbReference>
<dbReference type="EMBL" id="CP058559">
    <property type="protein sequence ID" value="QNO15073.1"/>
    <property type="molecule type" value="Genomic_DNA"/>
</dbReference>
<organism evidence="20 21">
    <name type="scientific">Alkalicella caledoniensis</name>
    <dbReference type="NCBI Taxonomy" id="2731377"/>
    <lineage>
        <taxon>Bacteria</taxon>
        <taxon>Bacillati</taxon>
        <taxon>Bacillota</taxon>
        <taxon>Clostridia</taxon>
        <taxon>Eubacteriales</taxon>
        <taxon>Proteinivoracaceae</taxon>
        <taxon>Alkalicella</taxon>
    </lineage>
</organism>
<dbReference type="InterPro" id="IPR014001">
    <property type="entry name" value="Helicase_ATP-bd"/>
</dbReference>
<dbReference type="InterPro" id="IPR006293">
    <property type="entry name" value="DNA_helicase_ATP-dep_RecQ_bac"/>
</dbReference>
<evidence type="ECO:0000259" key="19">
    <source>
        <dbReference type="PROSITE" id="PS51194"/>
    </source>
</evidence>
<keyword evidence="9" id="KW-0862">Zinc</keyword>
<keyword evidence="11" id="KW-0238">DNA-binding</keyword>
<dbReference type="GO" id="GO:0043590">
    <property type="term" value="C:bacterial nucleoid"/>
    <property type="evidence" value="ECO:0007669"/>
    <property type="project" value="TreeGrafter"/>
</dbReference>
<evidence type="ECO:0000256" key="7">
    <source>
        <dbReference type="ARBA" id="ARBA00022801"/>
    </source>
</evidence>
<evidence type="ECO:0000256" key="15">
    <source>
        <dbReference type="ARBA" id="ARBA00034617"/>
    </source>
</evidence>
<name>A0A7G9W8R1_ALKCA</name>
<dbReference type="Gene3D" id="3.40.50.300">
    <property type="entry name" value="P-loop containing nucleotide triphosphate hydrolases"/>
    <property type="match status" value="2"/>
</dbReference>
<keyword evidence="8 20" id="KW-0347">Helicase</keyword>
<dbReference type="InterPro" id="IPR004589">
    <property type="entry name" value="DNA_helicase_ATP-dep_RecQ"/>
</dbReference>
<feature type="domain" description="HRDC" evidence="17">
    <location>
        <begin position="527"/>
        <end position="607"/>
    </location>
</feature>
<dbReference type="Gene3D" id="1.10.150.80">
    <property type="entry name" value="HRDC domain"/>
    <property type="match status" value="1"/>
</dbReference>
<dbReference type="GO" id="GO:0006260">
    <property type="term" value="P:DNA replication"/>
    <property type="evidence" value="ECO:0007669"/>
    <property type="project" value="InterPro"/>
</dbReference>
<dbReference type="Pfam" id="PF00570">
    <property type="entry name" value="HRDC"/>
    <property type="match status" value="1"/>
</dbReference>
<dbReference type="AlphaFoldDB" id="A0A7G9W8R1"/>
<dbReference type="InterPro" id="IPR036390">
    <property type="entry name" value="WH_DNA-bd_sf"/>
</dbReference>
<keyword evidence="4" id="KW-0479">Metal-binding</keyword>
<evidence type="ECO:0000256" key="4">
    <source>
        <dbReference type="ARBA" id="ARBA00022723"/>
    </source>
</evidence>
<reference evidence="20 21" key="1">
    <citation type="submission" date="2020-07" db="EMBL/GenBank/DDBJ databases">
        <title>Alkalicella. sp. LB2 genome.</title>
        <authorList>
            <person name="Postec A."/>
            <person name="Quemeneur M."/>
        </authorList>
    </citation>
    <scope>NUCLEOTIDE SEQUENCE [LARGE SCALE GENOMIC DNA]</scope>
    <source>
        <strain evidence="20 21">LB2</strain>
    </source>
</reference>
<dbReference type="GO" id="GO:0009378">
    <property type="term" value="F:four-way junction helicase activity"/>
    <property type="evidence" value="ECO:0007669"/>
    <property type="project" value="TreeGrafter"/>
</dbReference>
<evidence type="ECO:0000256" key="14">
    <source>
        <dbReference type="ARBA" id="ARBA00023235"/>
    </source>
</evidence>
<dbReference type="InterPro" id="IPR032284">
    <property type="entry name" value="RecQ_Zn-bd"/>
</dbReference>
<comment type="cofactor">
    <cofactor evidence="2">
        <name>Zn(2+)</name>
        <dbReference type="ChEBI" id="CHEBI:29105"/>
    </cofactor>
</comment>
<dbReference type="FunFam" id="3.40.50.300:FF:000156">
    <property type="entry name" value="ATP-dependent DNA helicase recQ"/>
    <property type="match status" value="1"/>
</dbReference>
<dbReference type="Proteomes" id="UP000516160">
    <property type="component" value="Chromosome"/>
</dbReference>
<comment type="catalytic activity">
    <reaction evidence="15">
        <text>Couples ATP hydrolysis with the unwinding of duplex DNA by translocating in the 3'-5' direction.</text>
        <dbReference type="EC" id="5.6.2.4"/>
    </reaction>
</comment>
<dbReference type="SMART" id="SM00490">
    <property type="entry name" value="HELICc"/>
    <property type="match status" value="1"/>
</dbReference>
<dbReference type="GO" id="GO:0005737">
    <property type="term" value="C:cytoplasm"/>
    <property type="evidence" value="ECO:0007669"/>
    <property type="project" value="TreeGrafter"/>
</dbReference>
<dbReference type="GO" id="GO:0006281">
    <property type="term" value="P:DNA repair"/>
    <property type="evidence" value="ECO:0007669"/>
    <property type="project" value="UniProtKB-KW"/>
</dbReference>
<dbReference type="Pfam" id="PF00270">
    <property type="entry name" value="DEAD"/>
    <property type="match status" value="1"/>
</dbReference>
<evidence type="ECO:0000256" key="11">
    <source>
        <dbReference type="ARBA" id="ARBA00023125"/>
    </source>
</evidence>
<dbReference type="SUPFAM" id="SSF47819">
    <property type="entry name" value="HRDC-like"/>
    <property type="match status" value="1"/>
</dbReference>
<dbReference type="PROSITE" id="PS51194">
    <property type="entry name" value="HELICASE_CTER"/>
    <property type="match status" value="1"/>
</dbReference>
<dbReference type="Pfam" id="PF16124">
    <property type="entry name" value="RecQ_Zn_bind"/>
    <property type="match status" value="1"/>
</dbReference>
<dbReference type="RefSeq" id="WP_213165437.1">
    <property type="nucleotide sequence ID" value="NZ_CP058559.1"/>
</dbReference>
<keyword evidence="7 20" id="KW-0378">Hydrolase</keyword>
<dbReference type="NCBIfam" id="TIGR01389">
    <property type="entry name" value="recQ"/>
    <property type="match status" value="1"/>
</dbReference>
<evidence type="ECO:0000256" key="5">
    <source>
        <dbReference type="ARBA" id="ARBA00022741"/>
    </source>
</evidence>
<dbReference type="Pfam" id="PF00271">
    <property type="entry name" value="Helicase_C"/>
    <property type="match status" value="1"/>
</dbReference>
<dbReference type="GO" id="GO:0016787">
    <property type="term" value="F:hydrolase activity"/>
    <property type="evidence" value="ECO:0007669"/>
    <property type="project" value="UniProtKB-KW"/>
</dbReference>
<dbReference type="FunFam" id="3.40.50.300:FF:001389">
    <property type="entry name" value="ATP-dependent DNA helicase RecQ"/>
    <property type="match status" value="1"/>
</dbReference>